<feature type="compositionally biased region" description="Low complexity" evidence="1">
    <location>
        <begin position="28"/>
        <end position="54"/>
    </location>
</feature>
<feature type="domain" description="Hemerythrin-like" evidence="2">
    <location>
        <begin position="81"/>
        <end position="210"/>
    </location>
</feature>
<dbReference type="Gene3D" id="1.20.120.520">
    <property type="entry name" value="nmb1532 protein domain like"/>
    <property type="match status" value="1"/>
</dbReference>
<reference evidence="3" key="1">
    <citation type="journal article" date="2023" name="BMC Genomics">
        <title>Chromosome-level genome assemblies of Cutaneotrichosporon spp. (Trichosporonales, Basidiomycota) reveal imbalanced evolution between nucleotide sequences and chromosome synteny.</title>
        <authorList>
            <person name="Kobayashi Y."/>
            <person name="Kayamori A."/>
            <person name="Aoki K."/>
            <person name="Shiwa Y."/>
            <person name="Matsutani M."/>
            <person name="Fujita N."/>
            <person name="Sugita T."/>
            <person name="Iwasaki W."/>
            <person name="Tanaka N."/>
            <person name="Takashima M."/>
        </authorList>
    </citation>
    <scope>NUCLEOTIDE SEQUENCE</scope>
    <source>
        <strain evidence="3">HIS016</strain>
    </source>
</reference>
<evidence type="ECO:0000256" key="1">
    <source>
        <dbReference type="SAM" id="MobiDB-lite"/>
    </source>
</evidence>
<protein>
    <recommendedName>
        <fullName evidence="2">Hemerythrin-like domain-containing protein</fullName>
    </recommendedName>
</protein>
<sequence>MFRKYLTTLTRNTNLARSKIKIPTMNATVTTTATSNPPKAAPTAGADTGPPTAAETSQAAERRPKLTPSEEYAWNAAWKGMKRFHDSHKRTFTNSYTHAADYADVGYTLKSFLRESYNLVVHLGNHHAIEESYIFPMLAHKHPAFRDGAEHKEDHAAIHDGLERYQEFLRASMMDDSKYSPEKMREILDSFREPLFRHLDQEVEDLKPAALWKHGFTIDEVRRLPF</sequence>
<dbReference type="EMBL" id="BTCM01000004">
    <property type="protein sequence ID" value="GMK57858.1"/>
    <property type="molecule type" value="Genomic_DNA"/>
</dbReference>
<dbReference type="PANTHER" id="PTHR38048:SF1">
    <property type="entry name" value="HEMERYTHRIN-LIKE DOMAIN-CONTAINING PROTEIN"/>
    <property type="match status" value="1"/>
</dbReference>
<dbReference type="Pfam" id="PF01814">
    <property type="entry name" value="Hemerythrin"/>
    <property type="match status" value="1"/>
</dbReference>
<dbReference type="Proteomes" id="UP001222932">
    <property type="component" value="Unassembled WGS sequence"/>
</dbReference>
<feature type="region of interest" description="Disordered" evidence="1">
    <location>
        <begin position="28"/>
        <end position="66"/>
    </location>
</feature>
<evidence type="ECO:0000313" key="4">
    <source>
        <dbReference type="Proteomes" id="UP001222932"/>
    </source>
</evidence>
<gene>
    <name evidence="3" type="ORF">CspeluHIS016_0406920</name>
</gene>
<evidence type="ECO:0000313" key="3">
    <source>
        <dbReference type="EMBL" id="GMK57858.1"/>
    </source>
</evidence>
<accession>A0AAD3TW72</accession>
<evidence type="ECO:0000259" key="2">
    <source>
        <dbReference type="Pfam" id="PF01814"/>
    </source>
</evidence>
<proteinExistence type="predicted"/>
<dbReference type="AlphaFoldDB" id="A0AAD3TW72"/>
<organism evidence="3 4">
    <name type="scientific">Cutaneotrichosporon spelunceum</name>
    <dbReference type="NCBI Taxonomy" id="1672016"/>
    <lineage>
        <taxon>Eukaryota</taxon>
        <taxon>Fungi</taxon>
        <taxon>Dikarya</taxon>
        <taxon>Basidiomycota</taxon>
        <taxon>Agaricomycotina</taxon>
        <taxon>Tremellomycetes</taxon>
        <taxon>Trichosporonales</taxon>
        <taxon>Trichosporonaceae</taxon>
        <taxon>Cutaneotrichosporon</taxon>
    </lineage>
</organism>
<name>A0AAD3TW72_9TREE</name>
<dbReference type="PANTHER" id="PTHR38048">
    <property type="entry name" value="EXPRESSED PROTEIN"/>
    <property type="match status" value="1"/>
</dbReference>
<keyword evidence="4" id="KW-1185">Reference proteome</keyword>
<dbReference type="InterPro" id="IPR012312">
    <property type="entry name" value="Hemerythrin-like"/>
</dbReference>
<reference evidence="3" key="2">
    <citation type="submission" date="2023-06" db="EMBL/GenBank/DDBJ databases">
        <authorList>
            <person name="Kobayashi Y."/>
            <person name="Kayamori A."/>
            <person name="Aoki K."/>
            <person name="Shiwa Y."/>
            <person name="Fujita N."/>
            <person name="Sugita T."/>
            <person name="Iwasaki W."/>
            <person name="Tanaka N."/>
            <person name="Takashima M."/>
        </authorList>
    </citation>
    <scope>NUCLEOTIDE SEQUENCE</scope>
    <source>
        <strain evidence="3">HIS016</strain>
    </source>
</reference>
<dbReference type="InterPro" id="IPR053206">
    <property type="entry name" value="Dimeric_xanthone_biosynth"/>
</dbReference>
<comment type="caution">
    <text evidence="3">The sequence shown here is derived from an EMBL/GenBank/DDBJ whole genome shotgun (WGS) entry which is preliminary data.</text>
</comment>
<dbReference type="CDD" id="cd12108">
    <property type="entry name" value="Hr-like"/>
    <property type="match status" value="1"/>
</dbReference>